<proteinExistence type="inferred from homology"/>
<dbReference type="InterPro" id="IPR039726">
    <property type="entry name" value="Prp40-like"/>
</dbReference>
<dbReference type="FunFam" id="2.20.70.10:FF:000029">
    <property type="entry name" value="pre-mRNA-processing factor 40 homolog A isoform X1"/>
    <property type="match status" value="1"/>
</dbReference>
<evidence type="ECO:0000256" key="7">
    <source>
        <dbReference type="ARBA" id="ARBA00022737"/>
    </source>
</evidence>
<feature type="domain" description="WW" evidence="19">
    <location>
        <begin position="164"/>
        <end position="192"/>
    </location>
</feature>
<dbReference type="InterPro" id="IPR036020">
    <property type="entry name" value="WW_dom_sf"/>
</dbReference>
<evidence type="ECO:0000256" key="10">
    <source>
        <dbReference type="ARBA" id="ARBA00023187"/>
    </source>
</evidence>
<dbReference type="GO" id="GO:0016607">
    <property type="term" value="C:nuclear speck"/>
    <property type="evidence" value="ECO:0007669"/>
    <property type="project" value="UniProtKB-SubCell"/>
</dbReference>
<dbReference type="Pfam" id="PF01846">
    <property type="entry name" value="FF"/>
    <property type="match status" value="4"/>
</dbReference>
<keyword evidence="10" id="KW-0508">mRNA splicing</keyword>
<feature type="compositionally biased region" description="Low complexity" evidence="18">
    <location>
        <begin position="1"/>
        <end position="20"/>
    </location>
</feature>
<dbReference type="FunFam" id="1.10.10.440:FF:000002">
    <property type="entry name" value="pre-mRNA-processing factor 40 homolog A isoform X1"/>
    <property type="match status" value="1"/>
</dbReference>
<dbReference type="SUPFAM" id="SSF81698">
    <property type="entry name" value="FF domain"/>
    <property type="match status" value="5"/>
</dbReference>
<evidence type="ECO:0000256" key="6">
    <source>
        <dbReference type="ARBA" id="ARBA00022664"/>
    </source>
</evidence>
<dbReference type="InterPro" id="IPR002713">
    <property type="entry name" value="FF_domain"/>
</dbReference>
<dbReference type="FunFam" id="1.10.10.440:FF:000003">
    <property type="entry name" value="Pre-mRNA processing factor 40 homolog A"/>
    <property type="match status" value="1"/>
</dbReference>
<feature type="compositionally biased region" description="Basic and acidic residues" evidence="18">
    <location>
        <begin position="114"/>
        <end position="131"/>
    </location>
</feature>
<evidence type="ECO:0000259" key="20">
    <source>
        <dbReference type="PROSITE" id="PS51676"/>
    </source>
</evidence>
<feature type="compositionally biased region" description="Basic residues" evidence="18">
    <location>
        <begin position="714"/>
        <end position="735"/>
    </location>
</feature>
<dbReference type="EMBL" id="WEIX01002483">
    <property type="protein sequence ID" value="NWH17351.1"/>
    <property type="molecule type" value="Genomic_DNA"/>
</dbReference>
<feature type="region of interest" description="Disordered" evidence="18">
    <location>
        <begin position="105"/>
        <end position="132"/>
    </location>
</feature>
<dbReference type="Pfam" id="PF25432">
    <property type="entry name" value="FF_PRPF40A"/>
    <property type="match status" value="1"/>
</dbReference>
<sequence length="865" mass="101135">FQMGHPGMPHYPPMGMHPMGQRPPNMPPVPHGMMPQMMPPMGGPPMGQMPGMMQSVMPGMMMSHMSQAAMQPTVPPGVNSMDAQVGNSVLFRPQTTHPVVCAAQQTTTSNSSVNEEHSKQKSTWTEHKSPDGRTYYYNTETKQSTWEKPDDLKTPAEQLLSKCPWKEYKSDSGKPYYYNSQTKESRWAKPKELEDLEGNINKNDCPLLVCDCSCFLTPIAQSLKNQLQRLLLQLLQQKQQTQPPQPRLLPKLPLLLLPPLLLLQQQQPLKQKPLQLLPAALKKEDDDSQPVKKTYTWNTKEEAKQAFKELLKEKRVPSNASWEQAMKMIINDPRYSALAKLSEKKQAFNAYKVQTEKEEKEEARSKYKEAKESFQRFLENHEKMTSTTRYKKAEQMFGEMEVWNAISERDRLEIYEDVLFFLSKKEKEQAKQLRKRNWEALKNILDNMANVTYCTTWSEAQQYLMDNPTFAEDEELQNMDKEDALICFEEHIRALEKEEEEEKQKSLLRERRRQRKNRESFQLFLDELHEHGQLHSMSSWMELYPAISSDMRFTNMLGQPGSTALDLFKFYVEDLKARYHDEKKIIKDILKDKGFVVEVNTSFEDFVTVISSTKRATTLDAGNIKLAFNSLLEKAEAREREREKEEARKMKRKESAFKSMLKQATPPIELDAVWEDIRDRFVKEPAFEDITLESERKRIFKDFIHILEHECQHHHSKNKKHSKKSKKHHRKRSRSRSGSESEDDDSHSKKKRQRSESRSVSERSSSAESERSYKKSKKHKKKSKKRRHKSDSPESDVEREKDKKERERDSEKDRARQRSESKHKSPTKKRPGKDSGNWDTSGSELSEGELEKQRRTLLEQLDEDQ</sequence>
<dbReference type="PANTHER" id="PTHR11864">
    <property type="entry name" value="PRE-MRNA-PROCESSING PROTEIN PRP40"/>
    <property type="match status" value="1"/>
</dbReference>
<protein>
    <recommendedName>
        <fullName evidence="14">Pre-mRNA-processing factor 40 homolog A</fullName>
    </recommendedName>
    <alternativeName>
        <fullName evidence="15">Formin-binding protein 11</fullName>
    </alternativeName>
    <alternativeName>
        <fullName evidence="16">Formin-binding protein 3</fullName>
    </alternativeName>
</protein>
<feature type="compositionally biased region" description="Basic and acidic residues" evidence="18">
    <location>
        <begin position="790"/>
        <end position="823"/>
    </location>
</feature>
<gene>
    <name evidence="21" type="primary">Prpf40a</name>
    <name evidence="21" type="ORF">GRUAME_R02439</name>
</gene>
<dbReference type="FunFam" id="1.10.10.440:FF:000012">
    <property type="entry name" value="pre-mRNA-processing factor 40 homolog A isoform X2"/>
    <property type="match status" value="1"/>
</dbReference>
<dbReference type="FunFam" id="1.10.10.440:FF:000011">
    <property type="entry name" value="pre-mRNA-processing factor 40 homolog A isoform X1"/>
    <property type="match status" value="1"/>
</dbReference>
<dbReference type="FunFam" id="1.10.10.440:FF:000009">
    <property type="entry name" value="pre-mRNA-processing factor 40 homolog A isoform X1"/>
    <property type="match status" value="1"/>
</dbReference>
<feature type="coiled-coil region" evidence="17">
    <location>
        <begin position="485"/>
        <end position="517"/>
    </location>
</feature>
<dbReference type="AlphaFoldDB" id="A0A850T7S0"/>
<dbReference type="PROSITE" id="PS51676">
    <property type="entry name" value="FF"/>
    <property type="match status" value="6"/>
</dbReference>
<evidence type="ECO:0000256" key="3">
    <source>
        <dbReference type="ARBA" id="ARBA00022481"/>
    </source>
</evidence>
<feature type="region of interest" description="Disordered" evidence="18">
    <location>
        <begin position="711"/>
        <end position="865"/>
    </location>
</feature>
<keyword evidence="5" id="KW-0597">Phosphoprotein</keyword>
<keyword evidence="6" id="KW-0507">mRNA processing</keyword>
<evidence type="ECO:0000256" key="9">
    <source>
        <dbReference type="ARBA" id="ARBA00022990"/>
    </source>
</evidence>
<evidence type="ECO:0000256" key="16">
    <source>
        <dbReference type="ARBA" id="ARBA00080815"/>
    </source>
</evidence>
<dbReference type="GO" id="GO:0016363">
    <property type="term" value="C:nuclear matrix"/>
    <property type="evidence" value="ECO:0007669"/>
    <property type="project" value="UniProtKB-SubCell"/>
</dbReference>
<evidence type="ECO:0000256" key="5">
    <source>
        <dbReference type="ARBA" id="ARBA00022553"/>
    </source>
</evidence>
<feature type="domain" description="FF" evidence="20">
    <location>
        <begin position="367"/>
        <end position="421"/>
    </location>
</feature>
<dbReference type="SMART" id="SM00456">
    <property type="entry name" value="WW"/>
    <property type="match status" value="2"/>
</dbReference>
<name>A0A850T7S0_GRUAM</name>
<evidence type="ECO:0000256" key="8">
    <source>
        <dbReference type="ARBA" id="ARBA00022843"/>
    </source>
</evidence>
<keyword evidence="3" id="KW-0488">Methylation</keyword>
<feature type="domain" description="WW" evidence="19">
    <location>
        <begin position="118"/>
        <end position="151"/>
    </location>
</feature>
<dbReference type="PROSITE" id="PS50020">
    <property type="entry name" value="WW_DOMAIN_2"/>
    <property type="match status" value="2"/>
</dbReference>
<feature type="domain" description="FF" evidence="20">
    <location>
        <begin position="514"/>
        <end position="574"/>
    </location>
</feature>
<keyword evidence="17" id="KW-0175">Coiled coil</keyword>
<comment type="subcellular location">
    <subcellularLocation>
        <location evidence="1">Nucleus matrix</location>
    </subcellularLocation>
    <subcellularLocation>
        <location evidence="2">Nucleus speckle</location>
    </subcellularLocation>
</comment>
<evidence type="ECO:0000256" key="12">
    <source>
        <dbReference type="ARBA" id="ARBA00057440"/>
    </source>
</evidence>
<dbReference type="Proteomes" id="UP000640762">
    <property type="component" value="Unassembled WGS sequence"/>
</dbReference>
<evidence type="ECO:0000313" key="22">
    <source>
        <dbReference type="Proteomes" id="UP000640762"/>
    </source>
</evidence>
<dbReference type="PROSITE" id="PS01159">
    <property type="entry name" value="WW_DOMAIN_1"/>
    <property type="match status" value="2"/>
</dbReference>
<keyword evidence="4" id="KW-1017">Isopeptide bond</keyword>
<dbReference type="GO" id="GO:0003723">
    <property type="term" value="F:RNA binding"/>
    <property type="evidence" value="ECO:0007669"/>
    <property type="project" value="TreeGrafter"/>
</dbReference>
<dbReference type="Pfam" id="PF00397">
    <property type="entry name" value="WW"/>
    <property type="match status" value="2"/>
</dbReference>
<comment type="similarity">
    <text evidence="13">Belongs to the PRPF40 family.</text>
</comment>
<evidence type="ECO:0000313" key="21">
    <source>
        <dbReference type="EMBL" id="NWH17351.1"/>
    </source>
</evidence>
<accession>A0A850T7S0</accession>
<dbReference type="FunFam" id="2.20.70.10:FF:000083">
    <property type="entry name" value="pre-mRNA-processing factor 40 homolog A isoform X3"/>
    <property type="match status" value="1"/>
</dbReference>
<evidence type="ECO:0000256" key="1">
    <source>
        <dbReference type="ARBA" id="ARBA00004109"/>
    </source>
</evidence>
<dbReference type="Gene3D" id="1.10.10.440">
    <property type="entry name" value="FF domain"/>
    <property type="match status" value="5"/>
</dbReference>
<dbReference type="InterPro" id="IPR036517">
    <property type="entry name" value="FF_domain_sf"/>
</dbReference>
<feature type="domain" description="FF" evidence="20">
    <location>
        <begin position="649"/>
        <end position="706"/>
    </location>
</feature>
<evidence type="ECO:0000256" key="15">
    <source>
        <dbReference type="ARBA" id="ARBA00078214"/>
    </source>
</evidence>
<keyword evidence="22" id="KW-1185">Reference proteome</keyword>
<evidence type="ECO:0000256" key="13">
    <source>
        <dbReference type="ARBA" id="ARBA00061317"/>
    </source>
</evidence>
<comment type="caution">
    <text evidence="21">The sequence shown here is derived from an EMBL/GenBank/DDBJ whole genome shotgun (WGS) entry which is preliminary data.</text>
</comment>
<evidence type="ECO:0000256" key="17">
    <source>
        <dbReference type="SAM" id="Coils"/>
    </source>
</evidence>
<feature type="domain" description="FF" evidence="20">
    <location>
        <begin position="300"/>
        <end position="354"/>
    </location>
</feature>
<feature type="non-terminal residue" evidence="21">
    <location>
        <position position="1"/>
    </location>
</feature>
<evidence type="ECO:0000256" key="18">
    <source>
        <dbReference type="SAM" id="MobiDB-lite"/>
    </source>
</evidence>
<dbReference type="InterPro" id="IPR001202">
    <property type="entry name" value="WW_dom"/>
</dbReference>
<keyword evidence="7" id="KW-0677">Repeat</keyword>
<evidence type="ECO:0000256" key="14">
    <source>
        <dbReference type="ARBA" id="ARBA00072041"/>
    </source>
</evidence>
<keyword evidence="9" id="KW-0007">Acetylation</keyword>
<feature type="compositionally biased region" description="Basic residues" evidence="18">
    <location>
        <begin position="774"/>
        <end position="789"/>
    </location>
</feature>
<feature type="domain" description="FF" evidence="20">
    <location>
        <begin position="434"/>
        <end position="494"/>
    </location>
</feature>
<keyword evidence="11" id="KW-0539">Nucleus</keyword>
<evidence type="ECO:0000256" key="11">
    <source>
        <dbReference type="ARBA" id="ARBA00023242"/>
    </source>
</evidence>
<evidence type="ECO:0000256" key="4">
    <source>
        <dbReference type="ARBA" id="ARBA00022499"/>
    </source>
</evidence>
<evidence type="ECO:0000259" key="19">
    <source>
        <dbReference type="PROSITE" id="PS50020"/>
    </source>
</evidence>
<feature type="region of interest" description="Disordered" evidence="18">
    <location>
        <begin position="1"/>
        <end position="27"/>
    </location>
</feature>
<feature type="coiled-coil region" evidence="17">
    <location>
        <begin position="353"/>
        <end position="380"/>
    </location>
</feature>
<evidence type="ECO:0000256" key="2">
    <source>
        <dbReference type="ARBA" id="ARBA00004324"/>
    </source>
</evidence>
<dbReference type="CDD" id="cd00201">
    <property type="entry name" value="WW"/>
    <property type="match status" value="2"/>
</dbReference>
<dbReference type="GO" id="GO:0045292">
    <property type="term" value="P:mRNA cis splicing, via spliceosome"/>
    <property type="evidence" value="ECO:0007669"/>
    <property type="project" value="InterPro"/>
</dbReference>
<dbReference type="GO" id="GO:0071004">
    <property type="term" value="C:U2-type prespliceosome"/>
    <property type="evidence" value="ECO:0007669"/>
    <property type="project" value="TreeGrafter"/>
</dbReference>
<reference evidence="21" key="1">
    <citation type="submission" date="2019-10" db="EMBL/GenBank/DDBJ databases">
        <title>Bird 10,000 Genomes (B10K) Project - Family phase.</title>
        <authorList>
            <person name="Zhang G."/>
        </authorList>
    </citation>
    <scope>NUCLEOTIDE SEQUENCE</scope>
    <source>
        <strain evidence="21">B10K-DU-012-65</strain>
        <tissue evidence="21">Muscle</tissue>
    </source>
</reference>
<dbReference type="GO" id="GO:0005685">
    <property type="term" value="C:U1 snRNP"/>
    <property type="evidence" value="ECO:0007669"/>
    <property type="project" value="TreeGrafter"/>
</dbReference>
<dbReference type="Gene3D" id="2.20.70.10">
    <property type="match status" value="2"/>
</dbReference>
<feature type="domain" description="FF" evidence="20">
    <location>
        <begin position="579"/>
        <end position="634"/>
    </location>
</feature>
<keyword evidence="8" id="KW-0832">Ubl conjugation</keyword>
<dbReference type="SUPFAM" id="SSF51045">
    <property type="entry name" value="WW domain"/>
    <property type="match status" value="2"/>
</dbReference>
<organism evidence="21 22">
    <name type="scientific">Grus americana</name>
    <name type="common">Whooping crane</name>
    <dbReference type="NCBI Taxonomy" id="9117"/>
    <lineage>
        <taxon>Eukaryota</taxon>
        <taxon>Metazoa</taxon>
        <taxon>Chordata</taxon>
        <taxon>Craniata</taxon>
        <taxon>Vertebrata</taxon>
        <taxon>Euteleostomi</taxon>
        <taxon>Archelosauria</taxon>
        <taxon>Archosauria</taxon>
        <taxon>Dinosauria</taxon>
        <taxon>Saurischia</taxon>
        <taxon>Theropoda</taxon>
        <taxon>Coelurosauria</taxon>
        <taxon>Aves</taxon>
        <taxon>Neognathae</taxon>
        <taxon>Neoaves</taxon>
        <taxon>Gruiformes</taxon>
        <taxon>Gruidae</taxon>
        <taxon>Grus</taxon>
    </lineage>
</organism>
<comment type="function">
    <text evidence="12">Binds to WASL/N-WASP and suppresses its translocation from the nucleus to the cytoplasm, thereby inhibiting its cytoplasmic function. Plays a role in the regulation of cell morphology and cytoskeletal organization. Required in the control of cell shape and migration. May play a role in cytokinesis. May be involved in pre-mRNA splicing.</text>
</comment>
<dbReference type="SMART" id="SM00441">
    <property type="entry name" value="FF"/>
    <property type="match status" value="5"/>
</dbReference>
<dbReference type="PANTHER" id="PTHR11864:SF20">
    <property type="entry name" value="PRE-MRNA-PROCESSING FACTOR 40 HOMOLOG A"/>
    <property type="match status" value="1"/>
</dbReference>
<feature type="non-terminal residue" evidence="21">
    <location>
        <position position="865"/>
    </location>
</feature>